<dbReference type="Proteomes" id="UP000289372">
    <property type="component" value="Unassembled WGS sequence"/>
</dbReference>
<name>A0AAQ0YZ88_XANPE</name>
<organism evidence="2 3">
    <name type="scientific">Xanthomonas perforans</name>
    <dbReference type="NCBI Taxonomy" id="442694"/>
    <lineage>
        <taxon>Bacteria</taxon>
        <taxon>Pseudomonadati</taxon>
        <taxon>Pseudomonadota</taxon>
        <taxon>Gammaproteobacteria</taxon>
        <taxon>Lysobacterales</taxon>
        <taxon>Lysobacteraceae</taxon>
        <taxon>Xanthomonas</taxon>
    </lineage>
</organism>
<feature type="region of interest" description="Disordered" evidence="1">
    <location>
        <begin position="109"/>
        <end position="139"/>
    </location>
</feature>
<feature type="region of interest" description="Disordered" evidence="1">
    <location>
        <begin position="42"/>
        <end position="90"/>
    </location>
</feature>
<gene>
    <name evidence="2" type="ORF">DB769_05670</name>
</gene>
<proteinExistence type="predicted"/>
<evidence type="ECO:0000256" key="1">
    <source>
        <dbReference type="SAM" id="MobiDB-lite"/>
    </source>
</evidence>
<feature type="compositionally biased region" description="Basic residues" evidence="1">
    <location>
        <begin position="116"/>
        <end position="131"/>
    </location>
</feature>
<dbReference type="KEGG" id="xpe:BJD13_13720"/>
<evidence type="ECO:0000313" key="2">
    <source>
        <dbReference type="EMBL" id="RXD55597.1"/>
    </source>
</evidence>
<accession>A0AAQ0YZ88</accession>
<protein>
    <submittedName>
        <fullName evidence="2">Uncharacterized protein</fullName>
    </submittedName>
</protein>
<reference evidence="2 3" key="1">
    <citation type="submission" date="2018-02" db="EMBL/GenBank/DDBJ databases">
        <title>Characterization of Xanthomonas diversity in transplant houses and field plants.</title>
        <authorList>
            <person name="Abrahamian P."/>
            <person name="Timilsina S."/>
            <person name="Minsavage G.V."/>
            <person name="Goss E.M."/>
            <person name="Jones J.B."/>
            <person name="Vallad G.E."/>
        </authorList>
    </citation>
    <scope>NUCLEOTIDE SEQUENCE [LARGE SCALE GENOMIC DNA]</scope>
    <source>
        <strain evidence="2 3">GEV2132</strain>
    </source>
</reference>
<dbReference type="EMBL" id="PUUL01000029">
    <property type="protein sequence ID" value="RXD55597.1"/>
    <property type="molecule type" value="Genomic_DNA"/>
</dbReference>
<evidence type="ECO:0000313" key="3">
    <source>
        <dbReference type="Proteomes" id="UP000289372"/>
    </source>
</evidence>
<comment type="caution">
    <text evidence="2">The sequence shown here is derived from an EMBL/GenBank/DDBJ whole genome shotgun (WGS) entry which is preliminary data.</text>
</comment>
<feature type="compositionally biased region" description="Polar residues" evidence="1">
    <location>
        <begin position="63"/>
        <end position="73"/>
    </location>
</feature>
<sequence length="164" mass="17895">MGAVRIGHPGTQSLRIGQLARARLIRQLVPVGTALTDRLPQCPLSRGHRRGSKAVHGIDDDANSTTCNRSSLQPRLRSQHGAASAAPLQRSRTRHALAMLPPAFPTARVTSNVERTRRRTSTQRHDARRKNGQQEAGTNATLTYSSLALLSREQNAVQAWTPVS</sequence>
<dbReference type="AlphaFoldDB" id="A0AAQ0YZ88"/>